<keyword evidence="6" id="KW-1185">Reference proteome</keyword>
<dbReference type="RefSeq" id="WP_129005652.1">
    <property type="nucleotide sequence ID" value="NZ_SDHZ01000004.1"/>
</dbReference>
<sequence>MQRRRYNRLWLLLLLLCTSFWSRSQSSDSCHLRISVLTCAPGEELYSTFGHTAMRVIDSATFSDVVFNYGTFDFSDPDFYAKFVRGKLNYFLSAERYSEFIRFYQYEQRSVSEQVLDISCEAKNRMYKALQVNLQDDNKYYKYDFLFDNCTSRVRDMVEQQNSGLTITTSLTPPRTSFRNMLHTYLDKGGQPWSKLGIDILLGSKLDDTVTVQQSMFLPDYLEKGLNTSVLPGNKPIVSETLPLVQAVPPVSPQNKWIPLLVFSLFSFVILLLSQLKNRTARFITRLIDSLLLYTTGVAGFLLLFMWFGTDHVVCSSNYNLLWALPTHFIAAFFIWKRSPRVRKYFRFAGFLQIALLLGWLFLPQHLNIALVPIVLLMAYRCFQLAADE</sequence>
<organism evidence="5 6">
    <name type="scientific">Filimonas effusa</name>
    <dbReference type="NCBI Taxonomy" id="2508721"/>
    <lineage>
        <taxon>Bacteria</taxon>
        <taxon>Pseudomonadati</taxon>
        <taxon>Bacteroidota</taxon>
        <taxon>Chitinophagia</taxon>
        <taxon>Chitinophagales</taxon>
        <taxon>Chitinophagaceae</taxon>
        <taxon>Filimonas</taxon>
    </lineage>
</organism>
<name>A0A4Q1D2U3_9BACT</name>
<evidence type="ECO:0000259" key="4">
    <source>
        <dbReference type="Pfam" id="PF25221"/>
    </source>
</evidence>
<feature type="transmembrane region" description="Helical" evidence="1">
    <location>
        <begin position="257"/>
        <end position="276"/>
    </location>
</feature>
<feature type="chain" id="PRO_5020424724" evidence="2">
    <location>
        <begin position="25"/>
        <end position="389"/>
    </location>
</feature>
<gene>
    <name evidence="5" type="ORF">ESB13_20930</name>
</gene>
<feature type="transmembrane region" description="Helical" evidence="1">
    <location>
        <begin position="288"/>
        <end position="308"/>
    </location>
</feature>
<keyword evidence="1" id="KW-0812">Transmembrane</keyword>
<dbReference type="AlphaFoldDB" id="A0A4Q1D2U3"/>
<keyword evidence="1" id="KW-1133">Transmembrane helix</keyword>
<evidence type="ECO:0000259" key="3">
    <source>
        <dbReference type="Pfam" id="PF13387"/>
    </source>
</evidence>
<evidence type="ECO:0000256" key="2">
    <source>
        <dbReference type="SAM" id="SignalP"/>
    </source>
</evidence>
<dbReference type="Proteomes" id="UP000290545">
    <property type="component" value="Unassembled WGS sequence"/>
</dbReference>
<dbReference type="InterPro" id="IPR057436">
    <property type="entry name" value="5TMH_Lnb"/>
</dbReference>
<feature type="signal peptide" evidence="2">
    <location>
        <begin position="1"/>
        <end position="24"/>
    </location>
</feature>
<keyword evidence="1" id="KW-0472">Membrane</keyword>
<proteinExistence type="predicted"/>
<feature type="domain" description="Lnb-like transmembrane" evidence="4">
    <location>
        <begin position="257"/>
        <end position="384"/>
    </location>
</feature>
<accession>A0A4Q1D2U3</accession>
<comment type="caution">
    <text evidence="5">The sequence shown here is derived from an EMBL/GenBank/DDBJ whole genome shotgun (WGS) entry which is preliminary data.</text>
</comment>
<dbReference type="EMBL" id="SDHZ01000004">
    <property type="protein sequence ID" value="RXK81401.1"/>
    <property type="molecule type" value="Genomic_DNA"/>
</dbReference>
<feature type="domain" description="Lnb N-terminal periplasmic" evidence="3">
    <location>
        <begin position="26"/>
        <end position="180"/>
    </location>
</feature>
<evidence type="ECO:0000313" key="5">
    <source>
        <dbReference type="EMBL" id="RXK81401.1"/>
    </source>
</evidence>
<dbReference type="Pfam" id="PF13387">
    <property type="entry name" value="Lnb_N"/>
    <property type="match status" value="1"/>
</dbReference>
<feature type="transmembrane region" description="Helical" evidence="1">
    <location>
        <begin position="320"/>
        <end position="336"/>
    </location>
</feature>
<keyword evidence="2" id="KW-0732">Signal</keyword>
<evidence type="ECO:0000313" key="6">
    <source>
        <dbReference type="Proteomes" id="UP000290545"/>
    </source>
</evidence>
<dbReference type="OrthoDB" id="319167at2"/>
<reference evidence="5 6" key="1">
    <citation type="submission" date="2019-01" db="EMBL/GenBank/DDBJ databases">
        <title>Filimonas sp. strain TTM-71.</title>
        <authorList>
            <person name="Chen W.-M."/>
        </authorList>
    </citation>
    <scope>NUCLEOTIDE SEQUENCE [LARGE SCALE GENOMIC DNA]</scope>
    <source>
        <strain evidence="5 6">TTM-71</strain>
    </source>
</reference>
<dbReference type="InterPro" id="IPR025178">
    <property type="entry name" value="Lnb_N"/>
</dbReference>
<evidence type="ECO:0000256" key="1">
    <source>
        <dbReference type="SAM" id="Phobius"/>
    </source>
</evidence>
<protein>
    <submittedName>
        <fullName evidence="5">DUF4105 domain-containing protein</fullName>
    </submittedName>
</protein>
<dbReference type="Pfam" id="PF25221">
    <property type="entry name" value="5TMH_Lnb"/>
    <property type="match status" value="1"/>
</dbReference>